<organism evidence="1 2">
    <name type="scientific">Zobellella endophytica</name>
    <dbReference type="NCBI Taxonomy" id="2116700"/>
    <lineage>
        <taxon>Bacteria</taxon>
        <taxon>Pseudomonadati</taxon>
        <taxon>Pseudomonadota</taxon>
        <taxon>Gammaproteobacteria</taxon>
        <taxon>Aeromonadales</taxon>
        <taxon>Aeromonadaceae</taxon>
        <taxon>Zobellella</taxon>
    </lineage>
</organism>
<name>A0A2P7RC72_9GAMM</name>
<protein>
    <submittedName>
        <fullName evidence="1">Uncharacterized protein</fullName>
    </submittedName>
</protein>
<proteinExistence type="predicted"/>
<sequence length="82" mass="9029">MILTIWLTEQPQAQLAESDRLEVGTHGSSTFSPALITNSTLAQMQWNPMTTMHWPTQIPHLALVACARFGSNGGMIQLTDSF</sequence>
<keyword evidence="2" id="KW-1185">Reference proteome</keyword>
<dbReference type="AlphaFoldDB" id="A0A2P7RC72"/>
<accession>A0A2P7RC72</accession>
<reference evidence="1 2" key="1">
    <citation type="submission" date="2018-03" db="EMBL/GenBank/DDBJ databases">
        <title>The draft genome of Zobellella sp. 59N8.</title>
        <authorList>
            <person name="Liu L."/>
            <person name="Li L."/>
            <person name="Zhang X."/>
            <person name="Liang L."/>
            <person name="Wang T."/>
        </authorList>
    </citation>
    <scope>NUCLEOTIDE SEQUENCE [LARGE SCALE GENOMIC DNA]</scope>
    <source>
        <strain evidence="1 2">59N8</strain>
    </source>
</reference>
<comment type="caution">
    <text evidence="1">The sequence shown here is derived from an EMBL/GenBank/DDBJ whole genome shotgun (WGS) entry which is preliminary data.</text>
</comment>
<evidence type="ECO:0000313" key="2">
    <source>
        <dbReference type="Proteomes" id="UP000240243"/>
    </source>
</evidence>
<gene>
    <name evidence="1" type="ORF">C7H85_03220</name>
</gene>
<dbReference type="EMBL" id="PXYG01000001">
    <property type="protein sequence ID" value="PSJ47838.1"/>
    <property type="molecule type" value="Genomic_DNA"/>
</dbReference>
<evidence type="ECO:0000313" key="1">
    <source>
        <dbReference type="EMBL" id="PSJ47838.1"/>
    </source>
</evidence>
<dbReference type="Proteomes" id="UP000240243">
    <property type="component" value="Unassembled WGS sequence"/>
</dbReference>